<sequence>MRLTQDDILGCVLAGGLSRRMGGGDKSLRPLGDGSMLSRVVERLRPQVGRLLLNANGDPERFSQFGLPVVADQVEGFAGPLAGISAAMEWASIHEPGMSHIVTAASDTPFFPTDLVAGLLSANDGGSETIVMATSGGFRHPVFSLWPVCLRDDLTAWLRDTDTLKVMAWVQRHDLLSVEFANVETAAGPVDPFFNANTPEDLAAAEDILARIG</sequence>
<dbReference type="NCBIfam" id="TIGR02665">
    <property type="entry name" value="molyb_mobA"/>
    <property type="match status" value="1"/>
</dbReference>
<dbReference type="GO" id="GO:0005737">
    <property type="term" value="C:cytoplasm"/>
    <property type="evidence" value="ECO:0007669"/>
    <property type="project" value="UniProtKB-SubCell"/>
</dbReference>
<dbReference type="InterPro" id="IPR025877">
    <property type="entry name" value="MobA-like_NTP_Trfase"/>
</dbReference>
<dbReference type="AlphaFoldDB" id="A0A9X3ZGX7"/>
<dbReference type="InterPro" id="IPR013482">
    <property type="entry name" value="Molybde_CF_guanTrfase"/>
</dbReference>
<keyword evidence="2 8" id="KW-0808">Transferase</keyword>
<evidence type="ECO:0000256" key="3">
    <source>
        <dbReference type="ARBA" id="ARBA00022723"/>
    </source>
</evidence>
<comment type="subcellular location">
    <subcellularLocation>
        <location evidence="8">Cytoplasm</location>
    </subcellularLocation>
</comment>
<dbReference type="SUPFAM" id="SSF53448">
    <property type="entry name" value="Nucleotide-diphospho-sugar transferases"/>
    <property type="match status" value="1"/>
</dbReference>
<keyword evidence="7 8" id="KW-0501">Molybdenum cofactor biosynthesis</keyword>
<reference evidence="10" key="1">
    <citation type="submission" date="2022-11" db="EMBL/GenBank/DDBJ databases">
        <title>Draft genome sequence of Hoeflea poritis E7-10 and Hoeflea prorocentri PM5-8, separated from scleractinian coral Porites lutea and marine dinoflagellate.</title>
        <authorList>
            <person name="Zhang G."/>
            <person name="Wei Q."/>
            <person name="Cai L."/>
        </authorList>
    </citation>
    <scope>NUCLEOTIDE SEQUENCE</scope>
    <source>
        <strain evidence="10">PM5-8</strain>
    </source>
</reference>
<gene>
    <name evidence="8 10" type="primary">mobA</name>
    <name evidence="10" type="ORF">OQ273_05795</name>
</gene>
<evidence type="ECO:0000256" key="1">
    <source>
        <dbReference type="ARBA" id="ARBA00022490"/>
    </source>
</evidence>
<keyword evidence="1 8" id="KW-0963">Cytoplasm</keyword>
<dbReference type="GO" id="GO:0061603">
    <property type="term" value="F:molybdenum cofactor guanylyltransferase activity"/>
    <property type="evidence" value="ECO:0007669"/>
    <property type="project" value="UniProtKB-EC"/>
</dbReference>
<comment type="caution">
    <text evidence="10">The sequence shown here is derived from an EMBL/GenBank/DDBJ whole genome shotgun (WGS) entry which is preliminary data.</text>
</comment>
<protein>
    <recommendedName>
        <fullName evidence="8">Molybdenum cofactor guanylyltransferase</fullName>
        <shortName evidence="8">MoCo guanylyltransferase</shortName>
        <ecNumber evidence="8">2.7.7.77</ecNumber>
    </recommendedName>
    <alternativeName>
        <fullName evidence="8">GTP:molybdopterin guanylyltransferase</fullName>
    </alternativeName>
    <alternativeName>
        <fullName evidence="8">Mo-MPT guanylyltransferase</fullName>
    </alternativeName>
    <alternativeName>
        <fullName evidence="8">Molybdopterin guanylyltransferase</fullName>
    </alternativeName>
    <alternativeName>
        <fullName evidence="8">Molybdopterin-guanine dinucleotide synthase</fullName>
        <shortName evidence="8">MGD synthase</shortName>
    </alternativeName>
</protein>
<dbReference type="HAMAP" id="MF_00316">
    <property type="entry name" value="MobA"/>
    <property type="match status" value="1"/>
</dbReference>
<comment type="catalytic activity">
    <reaction evidence="8">
        <text>Mo-molybdopterin + GTP + H(+) = Mo-molybdopterin guanine dinucleotide + diphosphate</text>
        <dbReference type="Rhea" id="RHEA:34243"/>
        <dbReference type="ChEBI" id="CHEBI:15378"/>
        <dbReference type="ChEBI" id="CHEBI:33019"/>
        <dbReference type="ChEBI" id="CHEBI:37565"/>
        <dbReference type="ChEBI" id="CHEBI:71302"/>
        <dbReference type="ChEBI" id="CHEBI:71310"/>
        <dbReference type="EC" id="2.7.7.77"/>
    </reaction>
</comment>
<feature type="binding site" evidence="8">
    <location>
        <position position="107"/>
    </location>
    <ligand>
        <name>Mg(2+)</name>
        <dbReference type="ChEBI" id="CHEBI:18420"/>
    </ligand>
</feature>
<feature type="binding site" evidence="8">
    <location>
        <position position="26"/>
    </location>
    <ligand>
        <name>GTP</name>
        <dbReference type="ChEBI" id="CHEBI:37565"/>
    </ligand>
</feature>
<evidence type="ECO:0000256" key="2">
    <source>
        <dbReference type="ARBA" id="ARBA00022679"/>
    </source>
</evidence>
<dbReference type="PANTHER" id="PTHR19136">
    <property type="entry name" value="MOLYBDENUM COFACTOR GUANYLYLTRANSFERASE"/>
    <property type="match status" value="1"/>
</dbReference>
<comment type="subunit">
    <text evidence="8">Monomer.</text>
</comment>
<name>A0A9X3ZGX7_9HYPH</name>
<dbReference type="Pfam" id="PF12804">
    <property type="entry name" value="NTP_transf_3"/>
    <property type="match status" value="1"/>
</dbReference>
<dbReference type="RefSeq" id="WP_267989522.1">
    <property type="nucleotide sequence ID" value="NZ_JAPJZI010000001.1"/>
</dbReference>
<dbReference type="EC" id="2.7.7.77" evidence="8"/>
<keyword evidence="3 8" id="KW-0479">Metal-binding</keyword>
<comment type="domain">
    <text evidence="8">The N-terminal domain determines nucleotide recognition and specific binding, while the C-terminal domain determines the specific binding to the target protein.</text>
</comment>
<dbReference type="GO" id="GO:0005525">
    <property type="term" value="F:GTP binding"/>
    <property type="evidence" value="ECO:0007669"/>
    <property type="project" value="UniProtKB-UniRule"/>
</dbReference>
<evidence type="ECO:0000313" key="11">
    <source>
        <dbReference type="Proteomes" id="UP001151234"/>
    </source>
</evidence>
<keyword evidence="4 8" id="KW-0547">Nucleotide-binding</keyword>
<feature type="domain" description="MobA-like NTP transferase" evidence="9">
    <location>
        <begin position="10"/>
        <end position="168"/>
    </location>
</feature>
<feature type="binding site" evidence="8">
    <location>
        <position position="72"/>
    </location>
    <ligand>
        <name>GTP</name>
        <dbReference type="ChEBI" id="CHEBI:37565"/>
    </ligand>
</feature>
<keyword evidence="6 8" id="KW-0342">GTP-binding</keyword>
<keyword evidence="10" id="KW-0548">Nucleotidyltransferase</keyword>
<accession>A0A9X3ZGX7</accession>
<comment type="similarity">
    <text evidence="8">Belongs to the MobA family.</text>
</comment>
<evidence type="ECO:0000313" key="10">
    <source>
        <dbReference type="EMBL" id="MDA5398081.1"/>
    </source>
</evidence>
<comment type="function">
    <text evidence="8">Transfers a GMP moiety from GTP to Mo-molybdopterin (Mo-MPT) cofactor (Moco or molybdenum cofactor) to form Mo-molybdopterin guanine dinucleotide (Mo-MGD) cofactor.</text>
</comment>
<keyword evidence="5 8" id="KW-0460">Magnesium</keyword>
<dbReference type="InterPro" id="IPR029044">
    <property type="entry name" value="Nucleotide-diphossugar_trans"/>
</dbReference>
<organism evidence="10 11">
    <name type="scientific">Hoeflea prorocentri</name>
    <dbReference type="NCBI Taxonomy" id="1922333"/>
    <lineage>
        <taxon>Bacteria</taxon>
        <taxon>Pseudomonadati</taxon>
        <taxon>Pseudomonadota</taxon>
        <taxon>Alphaproteobacteria</taxon>
        <taxon>Hyphomicrobiales</taxon>
        <taxon>Rhizobiaceae</taxon>
        <taxon>Hoeflea</taxon>
    </lineage>
</organism>
<evidence type="ECO:0000256" key="8">
    <source>
        <dbReference type="HAMAP-Rule" id="MF_00316"/>
    </source>
</evidence>
<feature type="binding site" evidence="8">
    <location>
        <begin position="13"/>
        <end position="15"/>
    </location>
    <ligand>
        <name>GTP</name>
        <dbReference type="ChEBI" id="CHEBI:37565"/>
    </ligand>
</feature>
<evidence type="ECO:0000256" key="5">
    <source>
        <dbReference type="ARBA" id="ARBA00022842"/>
    </source>
</evidence>
<evidence type="ECO:0000259" key="9">
    <source>
        <dbReference type="Pfam" id="PF12804"/>
    </source>
</evidence>
<dbReference type="CDD" id="cd02503">
    <property type="entry name" value="MobA"/>
    <property type="match status" value="1"/>
</dbReference>
<proteinExistence type="inferred from homology"/>
<feature type="binding site" evidence="8">
    <location>
        <position position="107"/>
    </location>
    <ligand>
        <name>GTP</name>
        <dbReference type="ChEBI" id="CHEBI:37565"/>
    </ligand>
</feature>
<dbReference type="GO" id="GO:0046872">
    <property type="term" value="F:metal ion binding"/>
    <property type="evidence" value="ECO:0007669"/>
    <property type="project" value="UniProtKB-KW"/>
</dbReference>
<keyword evidence="11" id="KW-1185">Reference proteome</keyword>
<evidence type="ECO:0000256" key="7">
    <source>
        <dbReference type="ARBA" id="ARBA00023150"/>
    </source>
</evidence>
<dbReference type="EMBL" id="JAPJZI010000001">
    <property type="protein sequence ID" value="MDA5398081.1"/>
    <property type="molecule type" value="Genomic_DNA"/>
</dbReference>
<dbReference type="PANTHER" id="PTHR19136:SF81">
    <property type="entry name" value="MOLYBDENUM COFACTOR GUANYLYLTRANSFERASE"/>
    <property type="match status" value="1"/>
</dbReference>
<dbReference type="Proteomes" id="UP001151234">
    <property type="component" value="Unassembled WGS sequence"/>
</dbReference>
<dbReference type="Gene3D" id="3.90.550.10">
    <property type="entry name" value="Spore Coat Polysaccharide Biosynthesis Protein SpsA, Chain A"/>
    <property type="match status" value="1"/>
</dbReference>
<feature type="binding site" evidence="8">
    <location>
        <position position="54"/>
    </location>
    <ligand>
        <name>GTP</name>
        <dbReference type="ChEBI" id="CHEBI:37565"/>
    </ligand>
</feature>
<dbReference type="GO" id="GO:1902758">
    <property type="term" value="P:bis(molybdopterin guanine dinucleotide)molybdenum biosynthetic process"/>
    <property type="evidence" value="ECO:0007669"/>
    <property type="project" value="TreeGrafter"/>
</dbReference>
<evidence type="ECO:0000256" key="6">
    <source>
        <dbReference type="ARBA" id="ARBA00023134"/>
    </source>
</evidence>
<comment type="cofactor">
    <cofactor evidence="8">
        <name>Mg(2+)</name>
        <dbReference type="ChEBI" id="CHEBI:18420"/>
    </cofactor>
</comment>
<evidence type="ECO:0000256" key="4">
    <source>
        <dbReference type="ARBA" id="ARBA00022741"/>
    </source>
</evidence>